<evidence type="ECO:0000313" key="3">
    <source>
        <dbReference type="Proteomes" id="UP000008281"/>
    </source>
</evidence>
<protein>
    <submittedName>
        <fullName evidence="2">Uncharacterized protein</fullName>
    </submittedName>
</protein>
<sequence>MNNQQFEQLDSRTVRDVLFEKMSSPQYQPRTVNYQIRTASYQPRTARTEPAAPQGWGLTPNVPQLPEEDPNRKMTIKEYFSMSKIPQIRTQKWNTINVPAKEKEALKLVILDSISRRPDILDIKNTSVIRLEYAIVAIQVFKRTGHILSSQLLMYVFKRAKEQLRIHLRAAISTKLRSPAEVEQKLWEWPVYEFIRFYRVKLQDWETQFRQKHIKPADGQPVVFEIDEDQFEDMDDDQYQEMSFSAQEELYEGTDIVGEATHQSESPPLLMANAKSEPHQPLENPTTSGFPGEMDQVGHMNDTEDHDQNGNQGMMIPANISNLTNDQIEDMKDFEISMDHITHQANCVARRQPEKIDSIRQAMFLAVLEMEKSDATDLGEFFAGMAKLHTRK</sequence>
<keyword evidence="3" id="KW-1185">Reference proteome</keyword>
<dbReference type="PANTHER" id="PTHR32020">
    <property type="entry name" value="LIN-8 DOMAIN CONTAINING-RELATED"/>
    <property type="match status" value="1"/>
</dbReference>
<organism evidence="3">
    <name type="scientific">Caenorhabditis remanei</name>
    <name type="common">Caenorhabditis vulgaris</name>
    <dbReference type="NCBI Taxonomy" id="31234"/>
    <lineage>
        <taxon>Eukaryota</taxon>
        <taxon>Metazoa</taxon>
        <taxon>Ecdysozoa</taxon>
        <taxon>Nematoda</taxon>
        <taxon>Chromadorea</taxon>
        <taxon>Rhabditida</taxon>
        <taxon>Rhabditina</taxon>
        <taxon>Rhabditomorpha</taxon>
        <taxon>Rhabditoidea</taxon>
        <taxon>Rhabditidae</taxon>
        <taxon>Peloderinae</taxon>
        <taxon>Caenorhabditis</taxon>
    </lineage>
</organism>
<evidence type="ECO:0000313" key="2">
    <source>
        <dbReference type="EMBL" id="EFP06463.1"/>
    </source>
</evidence>
<reference evidence="2" key="1">
    <citation type="submission" date="2007-07" db="EMBL/GenBank/DDBJ databases">
        <title>PCAP assembly of the Caenorhabditis remanei genome.</title>
        <authorList>
            <consortium name="The Caenorhabditis remanei Sequencing Consortium"/>
            <person name="Wilson R.K."/>
        </authorList>
    </citation>
    <scope>NUCLEOTIDE SEQUENCE [LARGE SCALE GENOMIC DNA]</scope>
    <source>
        <strain evidence="2">PB4641</strain>
    </source>
</reference>
<dbReference type="AlphaFoldDB" id="E3MPF6"/>
<dbReference type="OrthoDB" id="5882934at2759"/>
<dbReference type="PANTHER" id="PTHR32020:SF3">
    <property type="entry name" value="ARID DOMAIN-CONTAINING PROTEIN-RELATED"/>
    <property type="match status" value="1"/>
</dbReference>
<gene>
    <name evidence="2" type="ORF">CRE_08328</name>
</gene>
<dbReference type="Pfam" id="PF03353">
    <property type="entry name" value="Lin-8"/>
    <property type="match status" value="1"/>
</dbReference>
<dbReference type="InterPro" id="IPR005020">
    <property type="entry name" value="LIN-8"/>
</dbReference>
<proteinExistence type="predicted"/>
<accession>E3MPF6</accession>
<feature type="region of interest" description="Disordered" evidence="1">
    <location>
        <begin position="45"/>
        <end position="69"/>
    </location>
</feature>
<dbReference type="HOGENOM" id="CLU_055340_0_0_1"/>
<dbReference type="GO" id="GO:0005634">
    <property type="term" value="C:nucleus"/>
    <property type="evidence" value="ECO:0007669"/>
    <property type="project" value="TreeGrafter"/>
</dbReference>
<dbReference type="InParanoid" id="E3MPF6"/>
<dbReference type="EMBL" id="DS268463">
    <property type="protein sequence ID" value="EFP06463.1"/>
    <property type="molecule type" value="Genomic_DNA"/>
</dbReference>
<name>E3MPF6_CAERE</name>
<evidence type="ECO:0000256" key="1">
    <source>
        <dbReference type="SAM" id="MobiDB-lite"/>
    </source>
</evidence>
<dbReference type="Proteomes" id="UP000008281">
    <property type="component" value="Unassembled WGS sequence"/>
</dbReference>